<evidence type="ECO:0000256" key="2">
    <source>
        <dbReference type="ARBA" id="ARBA00023224"/>
    </source>
</evidence>
<comment type="caution">
    <text evidence="9">The sequence shown here is derived from an EMBL/GenBank/DDBJ whole genome shotgun (WGS) entry which is preliminary data.</text>
</comment>
<dbReference type="Pfam" id="PF00015">
    <property type="entry name" value="MCPsignal"/>
    <property type="match status" value="1"/>
</dbReference>
<evidence type="ECO:0008006" key="11">
    <source>
        <dbReference type="Google" id="ProtNLM"/>
    </source>
</evidence>
<evidence type="ECO:0000256" key="1">
    <source>
        <dbReference type="ARBA" id="ARBA00004370"/>
    </source>
</evidence>
<dbReference type="PANTHER" id="PTHR32089:SF112">
    <property type="entry name" value="LYSOZYME-LIKE PROTEIN-RELATED"/>
    <property type="match status" value="1"/>
</dbReference>
<feature type="transmembrane region" description="Helical" evidence="5">
    <location>
        <begin position="12"/>
        <end position="32"/>
    </location>
</feature>
<dbReference type="PANTHER" id="PTHR32089">
    <property type="entry name" value="METHYL-ACCEPTING CHEMOTAXIS PROTEIN MCPB"/>
    <property type="match status" value="1"/>
</dbReference>
<protein>
    <recommendedName>
        <fullName evidence="11">Methyl-accepting chemotaxis protein</fullName>
    </recommendedName>
</protein>
<feature type="transmembrane region" description="Helical" evidence="5">
    <location>
        <begin position="310"/>
        <end position="329"/>
    </location>
</feature>
<dbReference type="AlphaFoldDB" id="U3B6W2"/>
<dbReference type="EMBL" id="BATJ01000001">
    <property type="protein sequence ID" value="GAD65594.1"/>
    <property type="molecule type" value="Genomic_DNA"/>
</dbReference>
<dbReference type="SUPFAM" id="SSF58104">
    <property type="entry name" value="Methyl-accepting chemotaxis protein (MCP) signaling domain"/>
    <property type="match status" value="1"/>
</dbReference>
<comment type="similarity">
    <text evidence="3">Belongs to the methyl-accepting chemotaxis (MCP) protein family.</text>
</comment>
<evidence type="ECO:0000313" key="9">
    <source>
        <dbReference type="EMBL" id="GAD65594.1"/>
    </source>
</evidence>
<evidence type="ECO:0000259" key="6">
    <source>
        <dbReference type="PROSITE" id="PS50111"/>
    </source>
</evidence>
<dbReference type="Pfam" id="PF08376">
    <property type="entry name" value="NIT"/>
    <property type="match status" value="1"/>
</dbReference>
<reference evidence="9 10" key="1">
    <citation type="submission" date="2013-09" db="EMBL/GenBank/DDBJ databases">
        <title>Whole genome shotgun sequence of Vibrio proteolyticus NBRC 13287.</title>
        <authorList>
            <person name="Isaki S."/>
            <person name="Hosoyama A."/>
            <person name="Numata M."/>
            <person name="Hashimoto M."/>
            <person name="Hosoyama Y."/>
            <person name="Tsuchikane K."/>
            <person name="Noguchi M."/>
            <person name="Hirakata S."/>
            <person name="Ichikawa N."/>
            <person name="Ohji S."/>
            <person name="Yamazoe A."/>
            <person name="Fujita N."/>
        </authorList>
    </citation>
    <scope>NUCLEOTIDE SEQUENCE [LARGE SCALE GENOMIC DNA]</scope>
    <source>
        <strain evidence="9 10">NBRC 13287</strain>
    </source>
</reference>
<dbReference type="PROSITE" id="PS50906">
    <property type="entry name" value="NIT"/>
    <property type="match status" value="1"/>
</dbReference>
<keyword evidence="10" id="KW-1185">Reference proteome</keyword>
<dbReference type="InterPro" id="IPR003660">
    <property type="entry name" value="HAMP_dom"/>
</dbReference>
<name>U3B6W2_VIBPR</name>
<organism evidence="9 10">
    <name type="scientific">Vibrio proteolyticus NBRC 13287</name>
    <dbReference type="NCBI Taxonomy" id="1219065"/>
    <lineage>
        <taxon>Bacteria</taxon>
        <taxon>Pseudomonadati</taxon>
        <taxon>Pseudomonadota</taxon>
        <taxon>Gammaproteobacteria</taxon>
        <taxon>Vibrionales</taxon>
        <taxon>Vibrionaceae</taxon>
        <taxon>Vibrio</taxon>
    </lineage>
</organism>
<dbReference type="STRING" id="1219065.VPR01S_01_03680"/>
<dbReference type="eggNOG" id="COG0840">
    <property type="taxonomic scope" value="Bacteria"/>
</dbReference>
<evidence type="ECO:0000259" key="7">
    <source>
        <dbReference type="PROSITE" id="PS50885"/>
    </source>
</evidence>
<proteinExistence type="inferred from homology"/>
<keyword evidence="5" id="KW-1133">Transmembrane helix</keyword>
<dbReference type="SMART" id="SM00283">
    <property type="entry name" value="MA"/>
    <property type="match status" value="1"/>
</dbReference>
<dbReference type="InterPro" id="IPR013587">
    <property type="entry name" value="Nitrate/nitrite_sensing"/>
</dbReference>
<keyword evidence="5" id="KW-0812">Transmembrane</keyword>
<gene>
    <name evidence="9" type="ORF">VPR01S_01_03680</name>
</gene>
<dbReference type="InterPro" id="IPR004089">
    <property type="entry name" value="MCPsignal_dom"/>
</dbReference>
<dbReference type="PROSITE" id="PS50885">
    <property type="entry name" value="HAMP"/>
    <property type="match status" value="1"/>
</dbReference>
<dbReference type="GO" id="GO:0006935">
    <property type="term" value="P:chemotaxis"/>
    <property type="evidence" value="ECO:0007669"/>
    <property type="project" value="UniProtKB-ARBA"/>
</dbReference>
<dbReference type="GO" id="GO:0016020">
    <property type="term" value="C:membrane"/>
    <property type="evidence" value="ECO:0007669"/>
    <property type="project" value="UniProtKB-SubCell"/>
</dbReference>
<dbReference type="PROSITE" id="PS50111">
    <property type="entry name" value="CHEMOTAXIS_TRANSDUC_2"/>
    <property type="match status" value="1"/>
</dbReference>
<dbReference type="RefSeq" id="WP_021703586.1">
    <property type="nucleotide sequence ID" value="NZ_BATJ01000001.1"/>
</dbReference>
<evidence type="ECO:0000259" key="8">
    <source>
        <dbReference type="PROSITE" id="PS50906"/>
    </source>
</evidence>
<feature type="domain" description="NIT" evidence="8">
    <location>
        <begin position="54"/>
        <end position="303"/>
    </location>
</feature>
<dbReference type="CDD" id="cd11386">
    <property type="entry name" value="MCP_signal"/>
    <property type="match status" value="1"/>
</dbReference>
<evidence type="ECO:0000256" key="3">
    <source>
        <dbReference type="ARBA" id="ARBA00029447"/>
    </source>
</evidence>
<dbReference type="FunFam" id="1.10.287.950:FF:000001">
    <property type="entry name" value="Methyl-accepting chemotaxis sensory transducer"/>
    <property type="match status" value="1"/>
</dbReference>
<evidence type="ECO:0000256" key="4">
    <source>
        <dbReference type="PROSITE-ProRule" id="PRU00284"/>
    </source>
</evidence>
<accession>U3B6W2</accession>
<dbReference type="GO" id="GO:0007165">
    <property type="term" value="P:signal transduction"/>
    <property type="evidence" value="ECO:0007669"/>
    <property type="project" value="UniProtKB-KW"/>
</dbReference>
<feature type="domain" description="HAMP" evidence="7">
    <location>
        <begin position="334"/>
        <end position="387"/>
    </location>
</feature>
<evidence type="ECO:0000313" key="10">
    <source>
        <dbReference type="Proteomes" id="UP000016570"/>
    </source>
</evidence>
<keyword evidence="2 4" id="KW-0807">Transducer</keyword>
<comment type="subcellular location">
    <subcellularLocation>
        <location evidence="1">Membrane</location>
    </subcellularLocation>
</comment>
<feature type="domain" description="Methyl-accepting transducer" evidence="6">
    <location>
        <begin position="392"/>
        <end position="628"/>
    </location>
</feature>
<dbReference type="Proteomes" id="UP000016570">
    <property type="component" value="Unassembled WGS sequence"/>
</dbReference>
<keyword evidence="5" id="KW-0472">Membrane</keyword>
<dbReference type="Gene3D" id="1.10.287.950">
    <property type="entry name" value="Methyl-accepting chemotaxis protein"/>
    <property type="match status" value="1"/>
</dbReference>
<dbReference type="InterPro" id="IPR010910">
    <property type="entry name" value="Nitrate/nitrite_sensing_bac"/>
</dbReference>
<sequence>MKRWFRQYPFHIIVSFVAGVPLLLTVALAIYLSSGFFATKEAANADREAVHLVMLYDNLAHNLAVERGLTAGVIGSQGKGEQVQALKKQRQVADLHIKALLSFQPEYLSPAYVNDLGQDVKSQLAQLNNVRGQVDQLQLSVSPFAYYSNINQLAIDNAGALLSKIHLSDMAQLGKSLVAVVTMKERAGQVRGALNGVFARGSSTESVYANINNYIQTGGYAERNARLSLPVDMMQSLNQAKQSKTWQEVEAVQQAFLNQSDTLDSVKGPAATQWFAMATERIKLINQVRNQIQQDMQTQADSQAQQASQMAWLTMLLCGVSAVLLSLLLMMSVSSLKARVGGLTRKLQVMSEERNLALQLDDQGKDEIAHISSSINRLNRTLGSLLSSVTEADQQSQQRLDQVVSRSVELGKSSEATTAKCTNIAASMTELAQSSNEIASSATRALEETESMTQQVMVCLSQSNSSFSNVEALAQQIGETQQCMQQLEQDAARVSSIVDTINGISEQTNLLALNAAIEAARAGEQGRGFAVVASEVRDLAQRSKEATEHISELLSKICDNTNRSVDNMRKSREASDNTFESVNTTKSSVSELEHVIELVNQHITSIANATEEQSKACHEVDLDVDTLTGIAEETGQLASALNQIVDGYRVDAARVESELTKFKLA</sequence>
<evidence type="ECO:0000256" key="5">
    <source>
        <dbReference type="SAM" id="Phobius"/>
    </source>
</evidence>